<dbReference type="EMBL" id="ML977561">
    <property type="protein sequence ID" value="KAF2005810.1"/>
    <property type="molecule type" value="Genomic_DNA"/>
</dbReference>
<organism evidence="1 2">
    <name type="scientific">Amniculicola lignicola CBS 123094</name>
    <dbReference type="NCBI Taxonomy" id="1392246"/>
    <lineage>
        <taxon>Eukaryota</taxon>
        <taxon>Fungi</taxon>
        <taxon>Dikarya</taxon>
        <taxon>Ascomycota</taxon>
        <taxon>Pezizomycotina</taxon>
        <taxon>Dothideomycetes</taxon>
        <taxon>Pleosporomycetidae</taxon>
        <taxon>Pleosporales</taxon>
        <taxon>Amniculicolaceae</taxon>
        <taxon>Amniculicola</taxon>
    </lineage>
</organism>
<feature type="non-terminal residue" evidence="1">
    <location>
        <position position="1"/>
    </location>
</feature>
<dbReference type="Gene3D" id="2.60.120.10">
    <property type="entry name" value="Jelly Rolls"/>
    <property type="match status" value="1"/>
</dbReference>
<proteinExistence type="predicted"/>
<dbReference type="InterPro" id="IPR011051">
    <property type="entry name" value="RmlC_Cupin_sf"/>
</dbReference>
<dbReference type="SUPFAM" id="SSF51182">
    <property type="entry name" value="RmlC-like cupins"/>
    <property type="match status" value="1"/>
</dbReference>
<keyword evidence="2" id="KW-1185">Reference proteome</keyword>
<dbReference type="OrthoDB" id="6614653at2759"/>
<dbReference type="Proteomes" id="UP000799779">
    <property type="component" value="Unassembled WGS sequence"/>
</dbReference>
<protein>
    <submittedName>
        <fullName evidence="1">Uncharacterized protein</fullName>
    </submittedName>
</protein>
<sequence length="52" mass="5692">QTPQVIIESNSGQRAKSLGKWTLVRTTVASGFAEGGFELAQPYWASDDGSWY</sequence>
<dbReference type="AlphaFoldDB" id="A0A6A5WVL7"/>
<accession>A0A6A5WVL7</accession>
<evidence type="ECO:0000313" key="1">
    <source>
        <dbReference type="EMBL" id="KAF2005810.1"/>
    </source>
</evidence>
<gene>
    <name evidence="1" type="ORF">P154DRAFT_423621</name>
</gene>
<reference evidence="1" key="1">
    <citation type="journal article" date="2020" name="Stud. Mycol.">
        <title>101 Dothideomycetes genomes: a test case for predicting lifestyles and emergence of pathogens.</title>
        <authorList>
            <person name="Haridas S."/>
            <person name="Albert R."/>
            <person name="Binder M."/>
            <person name="Bloem J."/>
            <person name="Labutti K."/>
            <person name="Salamov A."/>
            <person name="Andreopoulos B."/>
            <person name="Baker S."/>
            <person name="Barry K."/>
            <person name="Bills G."/>
            <person name="Bluhm B."/>
            <person name="Cannon C."/>
            <person name="Castanera R."/>
            <person name="Culley D."/>
            <person name="Daum C."/>
            <person name="Ezra D."/>
            <person name="Gonzalez J."/>
            <person name="Henrissat B."/>
            <person name="Kuo A."/>
            <person name="Liang C."/>
            <person name="Lipzen A."/>
            <person name="Lutzoni F."/>
            <person name="Magnuson J."/>
            <person name="Mondo S."/>
            <person name="Nolan M."/>
            <person name="Ohm R."/>
            <person name="Pangilinan J."/>
            <person name="Park H.-J."/>
            <person name="Ramirez L."/>
            <person name="Alfaro M."/>
            <person name="Sun H."/>
            <person name="Tritt A."/>
            <person name="Yoshinaga Y."/>
            <person name="Zwiers L.-H."/>
            <person name="Turgeon B."/>
            <person name="Goodwin S."/>
            <person name="Spatafora J."/>
            <person name="Crous P."/>
            <person name="Grigoriev I."/>
        </authorList>
    </citation>
    <scope>NUCLEOTIDE SEQUENCE</scope>
    <source>
        <strain evidence="1">CBS 123094</strain>
    </source>
</reference>
<name>A0A6A5WVL7_9PLEO</name>
<dbReference type="InterPro" id="IPR014710">
    <property type="entry name" value="RmlC-like_jellyroll"/>
</dbReference>
<evidence type="ECO:0000313" key="2">
    <source>
        <dbReference type="Proteomes" id="UP000799779"/>
    </source>
</evidence>